<accession>A0A974CZG5</accession>
<evidence type="ECO:0000256" key="1">
    <source>
        <dbReference type="SAM" id="MobiDB-lite"/>
    </source>
</evidence>
<proteinExistence type="predicted"/>
<name>A0A974CZG5_XENLA</name>
<dbReference type="OMA" id="ETPHYTS"/>
<protein>
    <submittedName>
        <fullName evidence="2">Uncharacterized protein</fullName>
    </submittedName>
</protein>
<dbReference type="AlphaFoldDB" id="A0A974CZG5"/>
<feature type="region of interest" description="Disordered" evidence="1">
    <location>
        <begin position="89"/>
        <end position="128"/>
    </location>
</feature>
<feature type="region of interest" description="Disordered" evidence="1">
    <location>
        <begin position="28"/>
        <end position="52"/>
    </location>
</feature>
<dbReference type="EMBL" id="CM004473">
    <property type="protein sequence ID" value="OCT82899.1"/>
    <property type="molecule type" value="Genomic_DNA"/>
</dbReference>
<gene>
    <name evidence="2" type="ORF">XELAEV_18025434mg</name>
</gene>
<feature type="compositionally biased region" description="Polar residues" evidence="1">
    <location>
        <begin position="37"/>
        <end position="48"/>
    </location>
</feature>
<dbReference type="Proteomes" id="UP000694892">
    <property type="component" value="Chromosome 4S"/>
</dbReference>
<organism evidence="2 3">
    <name type="scientific">Xenopus laevis</name>
    <name type="common">African clawed frog</name>
    <dbReference type="NCBI Taxonomy" id="8355"/>
    <lineage>
        <taxon>Eukaryota</taxon>
        <taxon>Metazoa</taxon>
        <taxon>Chordata</taxon>
        <taxon>Craniata</taxon>
        <taxon>Vertebrata</taxon>
        <taxon>Euteleostomi</taxon>
        <taxon>Amphibia</taxon>
        <taxon>Batrachia</taxon>
        <taxon>Anura</taxon>
        <taxon>Pipoidea</taxon>
        <taxon>Pipidae</taxon>
        <taxon>Xenopodinae</taxon>
        <taxon>Xenopus</taxon>
        <taxon>Xenopus</taxon>
    </lineage>
</organism>
<reference evidence="3" key="1">
    <citation type="journal article" date="2016" name="Nature">
        <title>Genome evolution in the allotetraploid frog Xenopus laevis.</title>
        <authorList>
            <person name="Session A.M."/>
            <person name="Uno Y."/>
            <person name="Kwon T."/>
            <person name="Chapman J.A."/>
            <person name="Toyoda A."/>
            <person name="Takahashi S."/>
            <person name="Fukui A."/>
            <person name="Hikosaka A."/>
            <person name="Suzuki A."/>
            <person name="Kondo M."/>
            <person name="van Heeringen S.J."/>
            <person name="Quigley I."/>
            <person name="Heinz S."/>
            <person name="Ogino H."/>
            <person name="Ochi H."/>
            <person name="Hellsten U."/>
            <person name="Lyons J.B."/>
            <person name="Simakov O."/>
            <person name="Putnam N."/>
            <person name="Stites J."/>
            <person name="Kuroki Y."/>
            <person name="Tanaka T."/>
            <person name="Michiue T."/>
            <person name="Watanabe M."/>
            <person name="Bogdanovic O."/>
            <person name="Lister R."/>
            <person name="Georgiou G."/>
            <person name="Paranjpe S.S."/>
            <person name="van Kruijsbergen I."/>
            <person name="Shu S."/>
            <person name="Carlson J."/>
            <person name="Kinoshita T."/>
            <person name="Ohta Y."/>
            <person name="Mawaribuchi S."/>
            <person name="Jenkins J."/>
            <person name="Grimwood J."/>
            <person name="Schmutz J."/>
            <person name="Mitros T."/>
            <person name="Mozaffari S.V."/>
            <person name="Suzuki Y."/>
            <person name="Haramoto Y."/>
            <person name="Yamamoto T.S."/>
            <person name="Takagi C."/>
            <person name="Heald R."/>
            <person name="Miller K."/>
            <person name="Haudenschild C."/>
            <person name="Kitzman J."/>
            <person name="Nakayama T."/>
            <person name="Izutsu Y."/>
            <person name="Robert J."/>
            <person name="Fortriede J."/>
            <person name="Burns K."/>
            <person name="Lotay V."/>
            <person name="Karimi K."/>
            <person name="Yasuoka Y."/>
            <person name="Dichmann D.S."/>
            <person name="Flajnik M.F."/>
            <person name="Houston D.W."/>
            <person name="Shendure J."/>
            <person name="DuPasquier L."/>
            <person name="Vize P.D."/>
            <person name="Zorn A.M."/>
            <person name="Ito M."/>
            <person name="Marcotte E.M."/>
            <person name="Wallingford J.B."/>
            <person name="Ito Y."/>
            <person name="Asashima M."/>
            <person name="Ueno N."/>
            <person name="Matsuda Y."/>
            <person name="Veenstra G.J."/>
            <person name="Fujiyama A."/>
            <person name="Harland R.M."/>
            <person name="Taira M."/>
            <person name="Rokhsar D.S."/>
        </authorList>
    </citation>
    <scope>NUCLEOTIDE SEQUENCE [LARGE SCALE GENOMIC DNA]</scope>
    <source>
        <strain evidence="3">J</strain>
    </source>
</reference>
<evidence type="ECO:0000313" key="3">
    <source>
        <dbReference type="Proteomes" id="UP000694892"/>
    </source>
</evidence>
<evidence type="ECO:0000313" key="2">
    <source>
        <dbReference type="EMBL" id="OCT82899.1"/>
    </source>
</evidence>
<sequence>MHRNNTLMAAVHSSASATKVTIITIDRIPKPDPYGQPNRQSTPGFYSQKSRRLHPTVLKKACKDEEAEALSSSLQKELLVRPLCLPSQAQQHLPHDERSKSETYLQNETKETRADWQSQSEEVHPSWHGRLKKARMKPLLPMHSHSQPRDWHACQGMLPERIQANPALDGLTMLQQHFFGDPSIHILVPRTAETPHYTSLASLSGPHMEENEDEIQQ</sequence>